<evidence type="ECO:0000256" key="3">
    <source>
        <dbReference type="ARBA" id="ARBA00023163"/>
    </source>
</evidence>
<keyword evidence="3" id="KW-0804">Transcription</keyword>
<evidence type="ECO:0000313" key="5">
    <source>
        <dbReference type="EMBL" id="NML18159.1"/>
    </source>
</evidence>
<organism evidence="5 6">
    <name type="scientific">Azohydromonas caseinilytica</name>
    <dbReference type="NCBI Taxonomy" id="2728836"/>
    <lineage>
        <taxon>Bacteria</taxon>
        <taxon>Pseudomonadati</taxon>
        <taxon>Pseudomonadota</taxon>
        <taxon>Betaproteobacteria</taxon>
        <taxon>Burkholderiales</taxon>
        <taxon>Sphaerotilaceae</taxon>
        <taxon>Azohydromonas</taxon>
    </lineage>
</organism>
<dbReference type="InterPro" id="IPR036388">
    <property type="entry name" value="WH-like_DNA-bd_sf"/>
</dbReference>
<dbReference type="GO" id="GO:0003677">
    <property type="term" value="F:DNA binding"/>
    <property type="evidence" value="ECO:0007669"/>
    <property type="project" value="UniProtKB-KW"/>
</dbReference>
<dbReference type="Pfam" id="PF01047">
    <property type="entry name" value="MarR"/>
    <property type="match status" value="1"/>
</dbReference>
<keyword evidence="2 5" id="KW-0238">DNA-binding</keyword>
<dbReference type="GO" id="GO:0006950">
    <property type="term" value="P:response to stress"/>
    <property type="evidence" value="ECO:0007669"/>
    <property type="project" value="TreeGrafter"/>
</dbReference>
<dbReference type="Gene3D" id="1.10.10.10">
    <property type="entry name" value="Winged helix-like DNA-binding domain superfamily/Winged helix DNA-binding domain"/>
    <property type="match status" value="1"/>
</dbReference>
<dbReference type="EMBL" id="JABBFW010000028">
    <property type="protein sequence ID" value="NML18159.1"/>
    <property type="molecule type" value="Genomic_DNA"/>
</dbReference>
<evidence type="ECO:0000256" key="2">
    <source>
        <dbReference type="ARBA" id="ARBA00023125"/>
    </source>
</evidence>
<proteinExistence type="predicted"/>
<dbReference type="AlphaFoldDB" id="A0A848FIQ5"/>
<evidence type="ECO:0000256" key="1">
    <source>
        <dbReference type="ARBA" id="ARBA00023015"/>
    </source>
</evidence>
<dbReference type="PRINTS" id="PR00598">
    <property type="entry name" value="HTHMARR"/>
</dbReference>
<dbReference type="SMART" id="SM00347">
    <property type="entry name" value="HTH_MARR"/>
    <property type="match status" value="1"/>
</dbReference>
<dbReference type="InterPro" id="IPR000835">
    <property type="entry name" value="HTH_MarR-typ"/>
</dbReference>
<dbReference type="InterPro" id="IPR036390">
    <property type="entry name" value="WH_DNA-bd_sf"/>
</dbReference>
<dbReference type="SUPFAM" id="SSF46785">
    <property type="entry name" value="Winged helix' DNA-binding domain"/>
    <property type="match status" value="1"/>
</dbReference>
<sequence length="153" mass="16727">MRNNDMMLRQLTRAMLRLSRAYRAAADQAASAFGLSHATAWPVVVIGRTPDGARPGSVAEALEIEPSSLVRVIDQLVEAGLVLREEDPQDRRARILRLTPAGRECAQGLEEALVLLRRQLFKTAAKDDIEATLRVFSALEAALAVPATQPRMA</sequence>
<feature type="domain" description="HTH marR-type" evidence="4">
    <location>
        <begin position="8"/>
        <end position="141"/>
    </location>
</feature>
<dbReference type="PANTHER" id="PTHR33164:SF64">
    <property type="entry name" value="TRANSCRIPTIONAL REGULATOR SLYA"/>
    <property type="match status" value="1"/>
</dbReference>
<dbReference type="PROSITE" id="PS50995">
    <property type="entry name" value="HTH_MARR_2"/>
    <property type="match status" value="1"/>
</dbReference>
<evidence type="ECO:0000313" key="6">
    <source>
        <dbReference type="Proteomes" id="UP000574067"/>
    </source>
</evidence>
<name>A0A848FIQ5_9BURK</name>
<dbReference type="InterPro" id="IPR039422">
    <property type="entry name" value="MarR/SlyA-like"/>
</dbReference>
<gene>
    <name evidence="5" type="ORF">HHL10_24635</name>
</gene>
<dbReference type="Proteomes" id="UP000574067">
    <property type="component" value="Unassembled WGS sequence"/>
</dbReference>
<dbReference type="PANTHER" id="PTHR33164">
    <property type="entry name" value="TRANSCRIPTIONAL REGULATOR, MARR FAMILY"/>
    <property type="match status" value="1"/>
</dbReference>
<dbReference type="PROSITE" id="PS01117">
    <property type="entry name" value="HTH_MARR_1"/>
    <property type="match status" value="1"/>
</dbReference>
<reference evidence="5 6" key="1">
    <citation type="submission" date="2020-04" db="EMBL/GenBank/DDBJ databases">
        <title>Azohydromonas sp. isolated from soil.</title>
        <authorList>
            <person name="Dahal R.H."/>
        </authorList>
    </citation>
    <scope>NUCLEOTIDE SEQUENCE [LARGE SCALE GENOMIC DNA]</scope>
    <source>
        <strain evidence="5 6">G-1-1-14</strain>
    </source>
</reference>
<dbReference type="GO" id="GO:0003700">
    <property type="term" value="F:DNA-binding transcription factor activity"/>
    <property type="evidence" value="ECO:0007669"/>
    <property type="project" value="InterPro"/>
</dbReference>
<accession>A0A848FIQ5</accession>
<keyword evidence="1" id="KW-0805">Transcription regulation</keyword>
<comment type="caution">
    <text evidence="5">The sequence shown here is derived from an EMBL/GenBank/DDBJ whole genome shotgun (WGS) entry which is preliminary data.</text>
</comment>
<keyword evidence="6" id="KW-1185">Reference proteome</keyword>
<evidence type="ECO:0000259" key="4">
    <source>
        <dbReference type="PROSITE" id="PS50995"/>
    </source>
</evidence>
<dbReference type="InterPro" id="IPR023187">
    <property type="entry name" value="Tscrpt_reg_MarR-type_CS"/>
</dbReference>
<protein>
    <submittedName>
        <fullName evidence="5">Winged helix DNA-binding protein</fullName>
    </submittedName>
</protein>